<dbReference type="EC" id="3.1.3.16" evidence="1"/>
<comment type="catalytic activity">
    <reaction evidence="1">
        <text>O-phospho-L-threonyl-[protein] + H2O = L-threonyl-[protein] + phosphate</text>
        <dbReference type="Rhea" id="RHEA:47004"/>
        <dbReference type="Rhea" id="RHEA-COMP:11060"/>
        <dbReference type="Rhea" id="RHEA-COMP:11605"/>
        <dbReference type="ChEBI" id="CHEBI:15377"/>
        <dbReference type="ChEBI" id="CHEBI:30013"/>
        <dbReference type="ChEBI" id="CHEBI:43474"/>
        <dbReference type="ChEBI" id="CHEBI:61977"/>
        <dbReference type="EC" id="3.1.3.16"/>
    </reaction>
</comment>
<dbReference type="OrthoDB" id="256429at2759"/>
<dbReference type="GO" id="GO:0004722">
    <property type="term" value="F:protein serine/threonine phosphatase activity"/>
    <property type="evidence" value="ECO:0007669"/>
    <property type="project" value="UniProtKB-EC"/>
</dbReference>
<feature type="region of interest" description="Disordered" evidence="3">
    <location>
        <begin position="473"/>
        <end position="539"/>
    </location>
</feature>
<feature type="region of interest" description="Disordered" evidence="3">
    <location>
        <begin position="75"/>
        <end position="100"/>
    </location>
</feature>
<keyword evidence="6" id="KW-1185">Reference proteome</keyword>
<evidence type="ECO:0000313" key="5">
    <source>
        <dbReference type="EMBL" id="EQC40819.1"/>
    </source>
</evidence>
<gene>
    <name evidence="5" type="ORF">SDRG_01887</name>
</gene>
<dbReference type="PROSITE" id="PS00125">
    <property type="entry name" value="SER_THR_PHOSPHATASE"/>
    <property type="match status" value="1"/>
</dbReference>
<organism evidence="5 6">
    <name type="scientific">Saprolegnia diclina (strain VS20)</name>
    <dbReference type="NCBI Taxonomy" id="1156394"/>
    <lineage>
        <taxon>Eukaryota</taxon>
        <taxon>Sar</taxon>
        <taxon>Stramenopiles</taxon>
        <taxon>Oomycota</taxon>
        <taxon>Saprolegniomycetes</taxon>
        <taxon>Saprolegniales</taxon>
        <taxon>Saprolegniaceae</taxon>
        <taxon>Saprolegnia</taxon>
    </lineage>
</organism>
<dbReference type="PANTHER" id="PTHR11668:SF496">
    <property type="entry name" value="SERINE_THREONINE-PROTEIN PHOSPHATASE"/>
    <property type="match status" value="1"/>
</dbReference>
<dbReference type="PANTHER" id="PTHR11668">
    <property type="entry name" value="SERINE/THREONINE PROTEIN PHOSPHATASE"/>
    <property type="match status" value="1"/>
</dbReference>
<dbReference type="InterPro" id="IPR050341">
    <property type="entry name" value="PP1_catalytic_subunit"/>
</dbReference>
<feature type="compositionally biased region" description="Pro residues" evidence="3">
    <location>
        <begin position="485"/>
        <end position="495"/>
    </location>
</feature>
<feature type="coiled-coil region" evidence="2">
    <location>
        <begin position="45"/>
        <end position="72"/>
    </location>
</feature>
<comment type="similarity">
    <text evidence="1">Belongs to the PPP phosphatase family.</text>
</comment>
<dbReference type="CDD" id="cd00144">
    <property type="entry name" value="MPP_PPP_family"/>
    <property type="match status" value="1"/>
</dbReference>
<feature type="compositionally biased region" description="Low complexity" evidence="3">
    <location>
        <begin position="473"/>
        <end position="484"/>
    </location>
</feature>
<dbReference type="GeneID" id="19942614"/>
<evidence type="ECO:0000256" key="3">
    <source>
        <dbReference type="SAM" id="MobiDB-lite"/>
    </source>
</evidence>
<evidence type="ECO:0000259" key="4">
    <source>
        <dbReference type="PROSITE" id="PS00125"/>
    </source>
</evidence>
<dbReference type="eggNOG" id="KOG0374">
    <property type="taxonomic scope" value="Eukaryota"/>
</dbReference>
<proteinExistence type="inferred from homology"/>
<dbReference type="OMA" id="GYNERVE"/>
<dbReference type="InterPro" id="IPR029052">
    <property type="entry name" value="Metallo-depent_PP-like"/>
</dbReference>
<dbReference type="InterPro" id="IPR004843">
    <property type="entry name" value="Calcineurin-like_PHP"/>
</dbReference>
<feature type="compositionally biased region" description="Acidic residues" evidence="3">
    <location>
        <begin position="498"/>
        <end position="511"/>
    </location>
</feature>
<evidence type="ECO:0000313" key="6">
    <source>
        <dbReference type="Proteomes" id="UP000030762"/>
    </source>
</evidence>
<name>T0QRQ2_SAPDV</name>
<reference evidence="5 6" key="1">
    <citation type="submission" date="2012-04" db="EMBL/GenBank/DDBJ databases">
        <title>The Genome Sequence of Saprolegnia declina VS20.</title>
        <authorList>
            <consortium name="The Broad Institute Genome Sequencing Platform"/>
            <person name="Russ C."/>
            <person name="Nusbaum C."/>
            <person name="Tyler B."/>
            <person name="van West P."/>
            <person name="Dieguez-Uribeondo J."/>
            <person name="de Bruijn I."/>
            <person name="Tripathy S."/>
            <person name="Jiang R."/>
            <person name="Young S.K."/>
            <person name="Zeng Q."/>
            <person name="Gargeya S."/>
            <person name="Fitzgerald M."/>
            <person name="Haas B."/>
            <person name="Abouelleil A."/>
            <person name="Alvarado L."/>
            <person name="Arachchi H.M."/>
            <person name="Berlin A."/>
            <person name="Chapman S.B."/>
            <person name="Goldberg J."/>
            <person name="Griggs A."/>
            <person name="Gujja S."/>
            <person name="Hansen M."/>
            <person name="Howarth C."/>
            <person name="Imamovic A."/>
            <person name="Larimer J."/>
            <person name="McCowen C."/>
            <person name="Montmayeur A."/>
            <person name="Murphy C."/>
            <person name="Neiman D."/>
            <person name="Pearson M."/>
            <person name="Priest M."/>
            <person name="Roberts A."/>
            <person name="Saif S."/>
            <person name="Shea T."/>
            <person name="Sisk P."/>
            <person name="Sykes S."/>
            <person name="Wortman J."/>
            <person name="Nusbaum C."/>
            <person name="Birren B."/>
        </authorList>
    </citation>
    <scope>NUCLEOTIDE SEQUENCE [LARGE SCALE GENOMIC DNA]</scope>
    <source>
        <strain evidence="5 6">VS20</strain>
    </source>
</reference>
<dbReference type="GO" id="GO:0005634">
    <property type="term" value="C:nucleus"/>
    <property type="evidence" value="ECO:0007669"/>
    <property type="project" value="TreeGrafter"/>
</dbReference>
<dbReference type="Gene3D" id="3.60.21.10">
    <property type="match status" value="1"/>
</dbReference>
<dbReference type="Pfam" id="PF00149">
    <property type="entry name" value="Metallophos"/>
    <property type="match status" value="1"/>
</dbReference>
<dbReference type="SMART" id="SM00156">
    <property type="entry name" value="PP2Ac"/>
    <property type="match status" value="1"/>
</dbReference>
<keyword evidence="2" id="KW-0175">Coiled coil</keyword>
<dbReference type="PRINTS" id="PR00114">
    <property type="entry name" value="STPHPHTASE"/>
</dbReference>
<accession>T0QRQ2</accession>
<feature type="domain" description="Serine/threonine specific protein phosphatases" evidence="4">
    <location>
        <begin position="249"/>
        <end position="254"/>
    </location>
</feature>
<dbReference type="InterPro" id="IPR006186">
    <property type="entry name" value="Ser/Thr-sp_prot-phosphatase"/>
</dbReference>
<dbReference type="RefSeq" id="XP_008605663.1">
    <property type="nucleotide sequence ID" value="XM_008607441.1"/>
</dbReference>
<dbReference type="Proteomes" id="UP000030762">
    <property type="component" value="Unassembled WGS sequence"/>
</dbReference>
<dbReference type="STRING" id="1156394.T0QRQ2"/>
<dbReference type="AlphaFoldDB" id="T0QRQ2"/>
<dbReference type="GO" id="GO:0005737">
    <property type="term" value="C:cytoplasm"/>
    <property type="evidence" value="ECO:0007669"/>
    <property type="project" value="TreeGrafter"/>
</dbReference>
<dbReference type="VEuPathDB" id="FungiDB:SDRG_01887"/>
<dbReference type="InParanoid" id="T0QRQ2"/>
<evidence type="ECO:0000256" key="1">
    <source>
        <dbReference type="RuleBase" id="RU004273"/>
    </source>
</evidence>
<dbReference type="EMBL" id="JH767135">
    <property type="protein sequence ID" value="EQC40819.1"/>
    <property type="molecule type" value="Genomic_DNA"/>
</dbReference>
<keyword evidence="1" id="KW-0378">Hydrolase</keyword>
<sequence length="539" mass="59143">MDGMATYEDKVDAVGSPRAAYTRGAKHFRHAVQSPRRQTEADIVHKQQLLEIQRLRDQMAEMQLQVQALTTERDSAIQGRAKKPARSMAPSMFSVTDDGPRERHVAAGLGRHVSIATSNVLRAIPKQIPNRVAARVSEAFTNPLKAIQYLNSFEFSTDLLALAQQVATIFESEARCVAMESPVYVFGDIHGNLADLKFFSENLWRLGMGLTAGSFLFLGDYVDRGLSSLECIAYLFAQKIMHPTKVVMLRGNHETRAVNGWEEHYGIGSFLAQCKKRFGNDEGCIVWHQVNNAFDRMPLAAVIDDDVFCAHGGIPRPIENERQVDSIQNIPRLASFDVLGKGAESKSVWLQMAEDLMWADPVALDQEVCLDKHGFGKSARGGSAICFGATALDDFLARHQYSHVVRAHEACTQGVALSKAARLITVFSTSKDHGLGKRAKCGCLLVDRHQLVILNKSHKYKTGFLRRRSSSACSAGGSPVRLLPTPAPALLPPRAPSDEDDDESTDDEGDDAKELTVIASASEEAAAPMLAEDNNQEEA</sequence>
<dbReference type="SUPFAM" id="SSF56300">
    <property type="entry name" value="Metallo-dependent phosphatases"/>
    <property type="match status" value="1"/>
</dbReference>
<protein>
    <recommendedName>
        <fullName evidence="1">Serine/threonine-protein phosphatase</fullName>
        <ecNumber evidence="1">3.1.3.16</ecNumber>
    </recommendedName>
</protein>
<evidence type="ECO:0000256" key="2">
    <source>
        <dbReference type="SAM" id="Coils"/>
    </source>
</evidence>